<dbReference type="RefSeq" id="XP_011502780.1">
    <property type="nucleotide sequence ID" value="XM_011504478.1"/>
</dbReference>
<protein>
    <submittedName>
        <fullName evidence="18">Nidogen-2</fullName>
    </submittedName>
</protein>
<dbReference type="FunFam" id="2.120.10.30:FF:000241">
    <property type="entry name" value="Low-density lipoprotein receptor-related protein 6"/>
    <property type="match status" value="1"/>
</dbReference>
<keyword evidence="2" id="KW-0964">Secreted</keyword>
<dbReference type="InterPro" id="IPR000152">
    <property type="entry name" value="EGF-type_Asp/Asn_hydroxyl_site"/>
</dbReference>
<evidence type="ECO:0000256" key="2">
    <source>
        <dbReference type="ARBA" id="ARBA00022525"/>
    </source>
</evidence>
<feature type="domain" description="EGF-like" evidence="14">
    <location>
        <begin position="900"/>
        <end position="939"/>
    </location>
</feature>
<organism evidence="17 18">
    <name type="scientific">Ceratosolen solmsi marchali</name>
    <dbReference type="NCBI Taxonomy" id="326594"/>
    <lineage>
        <taxon>Eukaryota</taxon>
        <taxon>Metazoa</taxon>
        <taxon>Ecdysozoa</taxon>
        <taxon>Arthropoda</taxon>
        <taxon>Hexapoda</taxon>
        <taxon>Insecta</taxon>
        <taxon>Pterygota</taxon>
        <taxon>Neoptera</taxon>
        <taxon>Endopterygota</taxon>
        <taxon>Hymenoptera</taxon>
        <taxon>Apocrita</taxon>
        <taxon>Proctotrupomorpha</taxon>
        <taxon>Chalcidoidea</taxon>
        <taxon>Agaonidae</taxon>
        <taxon>Agaoninae</taxon>
        <taxon>Ceratosolen</taxon>
    </lineage>
</organism>
<dbReference type="Pfam" id="PF12947">
    <property type="entry name" value="EGF_3"/>
    <property type="match status" value="3"/>
</dbReference>
<evidence type="ECO:0000256" key="8">
    <source>
        <dbReference type="ARBA" id="ARBA00022869"/>
    </source>
</evidence>
<dbReference type="InterPro" id="IPR003886">
    <property type="entry name" value="NIDO_dom"/>
</dbReference>
<dbReference type="InterPro" id="IPR000742">
    <property type="entry name" value="EGF"/>
</dbReference>
<evidence type="ECO:0000256" key="13">
    <source>
        <dbReference type="PROSITE-ProRule" id="PRU00461"/>
    </source>
</evidence>
<dbReference type="GO" id="GO:0060070">
    <property type="term" value="P:canonical Wnt signaling pathway"/>
    <property type="evidence" value="ECO:0007669"/>
    <property type="project" value="TreeGrafter"/>
</dbReference>
<dbReference type="InterPro" id="IPR006605">
    <property type="entry name" value="G2_nidogen/fibulin_G2F"/>
</dbReference>
<dbReference type="Pfam" id="PF07474">
    <property type="entry name" value="G2F"/>
    <property type="match status" value="1"/>
</dbReference>
<feature type="domain" description="NIDO" evidence="16">
    <location>
        <begin position="106"/>
        <end position="255"/>
    </location>
</feature>
<dbReference type="InterPro" id="IPR024731">
    <property type="entry name" value="NELL2-like_EGF"/>
</dbReference>
<dbReference type="SMART" id="SM00179">
    <property type="entry name" value="EGF_CA"/>
    <property type="match status" value="5"/>
</dbReference>
<dbReference type="PROSITE" id="PS51220">
    <property type="entry name" value="NIDO"/>
    <property type="match status" value="1"/>
</dbReference>
<dbReference type="Pfam" id="PF06119">
    <property type="entry name" value="NIDO"/>
    <property type="match status" value="1"/>
</dbReference>
<dbReference type="GO" id="GO:0007160">
    <property type="term" value="P:cell-matrix adhesion"/>
    <property type="evidence" value="ECO:0007669"/>
    <property type="project" value="InterPro"/>
</dbReference>
<dbReference type="PROSITE" id="PS50026">
    <property type="entry name" value="EGF_3"/>
    <property type="match status" value="8"/>
</dbReference>
<sequence>MIRNAFFKPKVGIRESLLLLIFTLTRIAAVSRKDLYPFALPGAVNLKTDPNGMVFTEERQLQTPIVLFNKEYKFIFVNGNGVLSFIRPMNRFFNIPFPLDDPVIAPLYTHVDIRASGEIHYVETNLPEILSRAGDLIRNAFKNALSFTPTHVFIVTWLNVGYFHEKKDKINTYQVAISSNGTHSYVELLYPENGIQWIQGESHPNGLPDAKAQVGIIGEDKMYVLTGSGTDQIQNIDKWSNIHRPGQWIFQIGPVQENQNIILPDNVNDNYKNDQIQSCMSGGATHCHSKAICIDYEYGFCCTCKQGYFGNGKSCQPNDIPLRVIGKVFGTINSQDFINRDLQCYVQTKDGRTYTALARIPENIGNRFQLLNPINDIIGWLFAKTNGEIKNGYQLTGGVFNHTVVVTFKTSDKVIISNRYLGLDVFGQLKMESEIKGTLPFVEEGDRIDYGDYEALLTRTQPGIIRSYTQRSYRLASSPKFERLFIEDQIIYYNECSFATENTKSNISKLKFSRGITTYESHEGIIRFATNAKIMLHEEEDPCIQGKVTCSDNSSCIADGDSFKCICNPGYSQLHDEDRAFSCSDINECDVGDNGCSPNAYCLNSEGSYNCHCRQGFIGDGRICEKLASCDNSSCADYEHCTLMNGTPICTCIPGFKNHGNGCFFFDQSSCDKDNNCSHLATCDYNEMHQTYICTCIAGYLGDGYHCHLAGLVNNENPIPQCHIEMCWCPSGWAFKNNMCLKENDDTLHHGSGEIMHDRKYNCYSYKNNYIFLLARPLPECLEDTCICPWGYNYDRPKALCVLHPGLIQETMGSSGFNSSCNVLNRCHPYAQCIHDSNNEQYLCQCIRGYEGDGMECSKIEISCLDVDICDPNASCRQDEPIGKCICNAGYKGDGMSCTPYDECREHKECDENEHCSYVPVNSRYECTCQPGYNLLDGQCFTTDCSTNPTQCHVNAQCISANNGLDEYRCVCIFGYHGDGIHQCVEEHIACNDINNCGKNAVCGYNQTSNNYACFCLPGYYGNGFNCIQQTSCRQNPNLCSQNASCIHLGKNEFTCICNEGYIGDGNNCQSRFKFEANFLLVNQGMATHKIPFFSTSDNPGNPIYLAYSQMTIALDIDCPRGKAYISDITGNKITSIAYNGSQSEVFIGQVSSPEGIAIDWISRAIFWTDSANETIEVAHLDTKKRKILIKNDLVNPRGIAVHPYRGKIFWSDWNRAAPKLEWANEDGTGRQIFLQGANVKLPNSLAIDWYSDELCWADAGILSINCANIDNKSVRVIITNLLYPFGLAISQNHYYWTDWKTSKIEVAKKTGENESSIPLPAGGSGKPYGIVVVPETCPRVSNICEYENGRCTLEQLCLPDGQGGRTCVCADNVATSCMDSHYSK</sequence>
<dbReference type="GO" id="GO:0005886">
    <property type="term" value="C:plasma membrane"/>
    <property type="evidence" value="ECO:0007669"/>
    <property type="project" value="TreeGrafter"/>
</dbReference>
<dbReference type="InterPro" id="IPR018097">
    <property type="entry name" value="EGF_Ca-bd_CS"/>
</dbReference>
<evidence type="ECO:0000256" key="11">
    <source>
        <dbReference type="ARBA" id="ARBA00023180"/>
    </source>
</evidence>
<evidence type="ECO:0000256" key="12">
    <source>
        <dbReference type="PROSITE-ProRule" id="PRU00076"/>
    </source>
</evidence>
<proteinExistence type="predicted"/>
<dbReference type="InterPro" id="IPR000033">
    <property type="entry name" value="LDLR_classB_rpt"/>
</dbReference>
<dbReference type="InterPro" id="IPR049883">
    <property type="entry name" value="NOTCH1_EGF-like"/>
</dbReference>
<dbReference type="InterPro" id="IPR009017">
    <property type="entry name" value="GFP"/>
</dbReference>
<name>A0AAJ6YRC6_9HYME</name>
<dbReference type="PANTHER" id="PTHR46513:SF13">
    <property type="entry name" value="EGF-LIKE DOMAIN-CONTAINING PROTEIN"/>
    <property type="match status" value="1"/>
</dbReference>
<keyword evidence="10 12" id="KW-1015">Disulfide bond</keyword>
<gene>
    <name evidence="18" type="primary">LOC105366149</name>
</gene>
<keyword evidence="11" id="KW-0325">Glycoprotein</keyword>
<evidence type="ECO:0000259" key="15">
    <source>
        <dbReference type="PROSITE" id="PS50993"/>
    </source>
</evidence>
<dbReference type="InterPro" id="IPR011042">
    <property type="entry name" value="6-blade_b-propeller_TolB-like"/>
</dbReference>
<dbReference type="CTD" id="36089"/>
<feature type="domain" description="Nidogen G2 beta-barrel" evidence="15">
    <location>
        <begin position="320"/>
        <end position="544"/>
    </location>
</feature>
<keyword evidence="6" id="KW-0677">Repeat</keyword>
<evidence type="ECO:0000256" key="1">
    <source>
        <dbReference type="ARBA" id="ARBA00004302"/>
    </source>
</evidence>
<dbReference type="InterPro" id="IPR050778">
    <property type="entry name" value="Cueball_EGF_LRP_Nidogen"/>
</dbReference>
<evidence type="ECO:0000259" key="16">
    <source>
        <dbReference type="PROSITE" id="PS51220"/>
    </source>
</evidence>
<dbReference type="KEGG" id="csol:105366149"/>
<evidence type="ECO:0000256" key="6">
    <source>
        <dbReference type="ARBA" id="ARBA00022737"/>
    </source>
</evidence>
<evidence type="ECO:0000256" key="5">
    <source>
        <dbReference type="ARBA" id="ARBA00022729"/>
    </source>
</evidence>
<dbReference type="PROSITE" id="PS51120">
    <property type="entry name" value="LDLRB"/>
    <property type="match status" value="2"/>
</dbReference>
<dbReference type="SUPFAM" id="SSF54511">
    <property type="entry name" value="GFP-like"/>
    <property type="match status" value="1"/>
</dbReference>
<dbReference type="Gene3D" id="2.10.25.10">
    <property type="entry name" value="Laminin"/>
    <property type="match status" value="8"/>
</dbReference>
<dbReference type="InterPro" id="IPR001881">
    <property type="entry name" value="EGF-like_Ca-bd_dom"/>
</dbReference>
<evidence type="ECO:0000313" key="18">
    <source>
        <dbReference type="RefSeq" id="XP_011502780.1"/>
    </source>
</evidence>
<dbReference type="SMART" id="SM00539">
    <property type="entry name" value="NIDO"/>
    <property type="match status" value="1"/>
</dbReference>
<dbReference type="SMART" id="SM00135">
    <property type="entry name" value="LY"/>
    <property type="match status" value="4"/>
</dbReference>
<dbReference type="Pfam" id="PF00058">
    <property type="entry name" value="Ldl_recept_b"/>
    <property type="match status" value="1"/>
</dbReference>
<feature type="disulfide bond" evidence="12">
    <location>
        <begin position="910"/>
        <end position="927"/>
    </location>
</feature>
<evidence type="ECO:0000256" key="4">
    <source>
        <dbReference type="ARBA" id="ARBA00022536"/>
    </source>
</evidence>
<evidence type="ECO:0000259" key="14">
    <source>
        <dbReference type="PROSITE" id="PS50026"/>
    </source>
</evidence>
<dbReference type="GO" id="GO:0017147">
    <property type="term" value="F:Wnt-protein binding"/>
    <property type="evidence" value="ECO:0007669"/>
    <property type="project" value="TreeGrafter"/>
</dbReference>
<dbReference type="PROSITE" id="PS01187">
    <property type="entry name" value="EGF_CA"/>
    <property type="match status" value="1"/>
</dbReference>
<feature type="disulfide bond" evidence="12">
    <location>
        <begin position="997"/>
        <end position="1014"/>
    </location>
</feature>
<feature type="domain" description="EGF-like" evidence="14">
    <location>
        <begin position="1029"/>
        <end position="1070"/>
    </location>
</feature>
<dbReference type="Gene3D" id="2.40.155.10">
    <property type="entry name" value="Green fluorescent protein"/>
    <property type="match status" value="1"/>
</dbReference>
<dbReference type="PROSITE" id="PS50993">
    <property type="entry name" value="NIDOGEN_G2"/>
    <property type="match status" value="1"/>
</dbReference>
<feature type="repeat" description="LDL-receptor class B" evidence="13">
    <location>
        <begin position="1207"/>
        <end position="1252"/>
    </location>
</feature>
<dbReference type="GeneID" id="105366149"/>
<feature type="domain" description="EGF-like" evidence="14">
    <location>
        <begin position="539"/>
        <end position="577"/>
    </location>
</feature>
<dbReference type="FunFam" id="2.10.25.10:FF:000038">
    <property type="entry name" value="Fibrillin 2"/>
    <property type="match status" value="1"/>
</dbReference>
<dbReference type="Pfam" id="PF07645">
    <property type="entry name" value="EGF_CA"/>
    <property type="match status" value="1"/>
</dbReference>
<dbReference type="Proteomes" id="UP000695007">
    <property type="component" value="Unplaced"/>
</dbReference>
<keyword evidence="8" id="KW-0084">Basement membrane</keyword>
<keyword evidence="4 12" id="KW-0245">EGF-like domain</keyword>
<dbReference type="Gene3D" id="2.120.10.30">
    <property type="entry name" value="TolB, C-terminal domain"/>
    <property type="match status" value="1"/>
</dbReference>
<feature type="domain" description="EGF-like" evidence="14">
    <location>
        <begin position="817"/>
        <end position="858"/>
    </location>
</feature>
<evidence type="ECO:0000313" key="17">
    <source>
        <dbReference type="Proteomes" id="UP000695007"/>
    </source>
</evidence>
<dbReference type="SMART" id="SM00181">
    <property type="entry name" value="EGF"/>
    <property type="match status" value="11"/>
</dbReference>
<dbReference type="CDD" id="cd00054">
    <property type="entry name" value="EGF_CA"/>
    <property type="match status" value="1"/>
</dbReference>
<feature type="repeat" description="LDL-receptor class B" evidence="13">
    <location>
        <begin position="1164"/>
        <end position="1206"/>
    </location>
</feature>
<dbReference type="InterPro" id="IPR009030">
    <property type="entry name" value="Growth_fac_rcpt_cys_sf"/>
</dbReference>
<comment type="subcellular location">
    <subcellularLocation>
        <location evidence="1">Secreted</location>
        <location evidence="1">Extracellular space</location>
        <location evidence="1">Extracellular matrix</location>
        <location evidence="1">Basement membrane</location>
    </subcellularLocation>
</comment>
<dbReference type="GO" id="GO:0042813">
    <property type="term" value="F:Wnt receptor activity"/>
    <property type="evidence" value="ECO:0007669"/>
    <property type="project" value="TreeGrafter"/>
</dbReference>
<dbReference type="PANTHER" id="PTHR46513">
    <property type="entry name" value="VITELLOGENIN RECEPTOR-LIKE PROTEIN-RELATED-RELATED"/>
    <property type="match status" value="1"/>
</dbReference>
<keyword evidence="5" id="KW-0732">Signal</keyword>
<feature type="domain" description="EGF-like" evidence="14">
    <location>
        <begin position="585"/>
        <end position="625"/>
    </location>
</feature>
<reference evidence="18" key="1">
    <citation type="submission" date="2025-08" db="UniProtKB">
        <authorList>
            <consortium name="RefSeq"/>
        </authorList>
    </citation>
    <scope>IDENTIFICATION</scope>
</reference>
<feature type="domain" description="EGF-like" evidence="14">
    <location>
        <begin position="987"/>
        <end position="1028"/>
    </location>
</feature>
<feature type="disulfide bond" evidence="12">
    <location>
        <begin position="677"/>
        <end position="694"/>
    </location>
</feature>
<accession>A0AAJ6YRC6</accession>
<dbReference type="SUPFAM" id="SSF63825">
    <property type="entry name" value="YWTD domain"/>
    <property type="match status" value="1"/>
</dbReference>
<feature type="domain" description="EGF-like" evidence="14">
    <location>
        <begin position="667"/>
        <end position="708"/>
    </location>
</feature>
<dbReference type="SUPFAM" id="SSF57184">
    <property type="entry name" value="Growth factor receptor domain"/>
    <property type="match status" value="1"/>
</dbReference>
<evidence type="ECO:0000256" key="10">
    <source>
        <dbReference type="ARBA" id="ARBA00023157"/>
    </source>
</evidence>
<evidence type="ECO:0000256" key="9">
    <source>
        <dbReference type="ARBA" id="ARBA00022889"/>
    </source>
</evidence>
<comment type="caution">
    <text evidence="12">Lacks conserved residue(s) required for the propagation of feature annotation.</text>
</comment>
<keyword evidence="9" id="KW-0130">Cell adhesion</keyword>
<keyword evidence="3" id="KW-0272">Extracellular matrix</keyword>
<evidence type="ECO:0000256" key="7">
    <source>
        <dbReference type="ARBA" id="ARBA00022837"/>
    </source>
</evidence>
<feature type="disulfide bond" evidence="12">
    <location>
        <begin position="827"/>
        <end position="844"/>
    </location>
</feature>
<dbReference type="GO" id="GO:0005509">
    <property type="term" value="F:calcium ion binding"/>
    <property type="evidence" value="ECO:0007669"/>
    <property type="project" value="InterPro"/>
</dbReference>
<dbReference type="PROSITE" id="PS00010">
    <property type="entry name" value="ASX_HYDROXYL"/>
    <property type="match status" value="1"/>
</dbReference>
<dbReference type="SMART" id="SM00682">
    <property type="entry name" value="G2F"/>
    <property type="match status" value="1"/>
</dbReference>
<dbReference type="PROSITE" id="PS01186">
    <property type="entry name" value="EGF_2"/>
    <property type="match status" value="8"/>
</dbReference>
<dbReference type="GO" id="GO:0005604">
    <property type="term" value="C:basement membrane"/>
    <property type="evidence" value="ECO:0007669"/>
    <property type="project" value="UniProtKB-SubCell"/>
</dbReference>
<keyword evidence="17" id="KW-1185">Reference proteome</keyword>
<feature type="domain" description="EGF-like" evidence="14">
    <location>
        <begin position="941"/>
        <end position="985"/>
    </location>
</feature>
<keyword evidence="7" id="KW-0106">Calcium</keyword>
<evidence type="ECO:0000256" key="3">
    <source>
        <dbReference type="ARBA" id="ARBA00022530"/>
    </source>
</evidence>